<gene>
    <name evidence="2" type="ORF">C1Y40_04541</name>
</gene>
<feature type="region of interest" description="Disordered" evidence="1">
    <location>
        <begin position="83"/>
        <end position="135"/>
    </location>
</feature>
<evidence type="ECO:0000313" key="2">
    <source>
        <dbReference type="EMBL" id="PQM45316.1"/>
    </source>
</evidence>
<sequence length="135" mass="14664">MTDTLTPTLTRDEILQSFLKEAEADTQQVMRVGELHAKFEELQTELVRSYQELVDAYGEAIQRPSVKAKLTELGLRDPATFTFRLPSASKTKTARRGRPRRQAPRNGDSKNGNGTGAPVVDGASSSSTAAVAATE</sequence>
<reference evidence="2 3" key="1">
    <citation type="journal article" date="2017" name="Int. J. Syst. Evol. Microbiol.">
        <title>Mycobacterium talmoniae sp. nov., a slowly growing mycobacterium isolated from human respiratory samples.</title>
        <authorList>
            <person name="Davidson R.M."/>
            <person name="DeGroote M.A."/>
            <person name="Marola J.L."/>
            <person name="Buss S."/>
            <person name="Jones V."/>
            <person name="McNeil M.R."/>
            <person name="Freifeld A.G."/>
            <person name="Elaine Epperson L."/>
            <person name="Hasan N.A."/>
            <person name="Jackson M."/>
            <person name="Iwen P.C."/>
            <person name="Salfinger M."/>
            <person name="Strong M."/>
        </authorList>
    </citation>
    <scope>NUCLEOTIDE SEQUENCE [LARGE SCALE GENOMIC DNA]</scope>
    <source>
        <strain evidence="2 3">ATCC BAA-2683</strain>
    </source>
</reference>
<feature type="compositionally biased region" description="Basic residues" evidence="1">
    <location>
        <begin position="92"/>
        <end position="103"/>
    </location>
</feature>
<evidence type="ECO:0000256" key="1">
    <source>
        <dbReference type="SAM" id="MobiDB-lite"/>
    </source>
</evidence>
<name>A0A2S8BF95_9MYCO</name>
<dbReference type="AlphaFoldDB" id="A0A2S8BF95"/>
<feature type="compositionally biased region" description="Low complexity" evidence="1">
    <location>
        <begin position="123"/>
        <end position="135"/>
    </location>
</feature>
<accession>A0A2S8BF95</accession>
<comment type="caution">
    <text evidence="2">The sequence shown here is derived from an EMBL/GenBank/DDBJ whole genome shotgun (WGS) entry which is preliminary data.</text>
</comment>
<dbReference type="EMBL" id="PPEA01000654">
    <property type="protein sequence ID" value="PQM45316.1"/>
    <property type="molecule type" value="Genomic_DNA"/>
</dbReference>
<organism evidence="2 3">
    <name type="scientific">Mycobacterium talmoniae</name>
    <dbReference type="NCBI Taxonomy" id="1858794"/>
    <lineage>
        <taxon>Bacteria</taxon>
        <taxon>Bacillati</taxon>
        <taxon>Actinomycetota</taxon>
        <taxon>Actinomycetes</taxon>
        <taxon>Mycobacteriales</taxon>
        <taxon>Mycobacteriaceae</taxon>
        <taxon>Mycobacterium</taxon>
    </lineage>
</organism>
<evidence type="ECO:0000313" key="3">
    <source>
        <dbReference type="Proteomes" id="UP000238296"/>
    </source>
</evidence>
<protein>
    <submittedName>
        <fullName evidence="2">Uncharacterized protein</fullName>
    </submittedName>
</protein>
<proteinExistence type="predicted"/>
<dbReference type="Proteomes" id="UP000238296">
    <property type="component" value="Unassembled WGS sequence"/>
</dbReference>